<reference evidence="1 2" key="1">
    <citation type="submission" date="2023-06" db="EMBL/GenBank/DDBJ databases">
        <title>Pelomonas sp. PFR6 16S ribosomal RNA gene Genome sequencing and assembly.</title>
        <authorList>
            <person name="Woo H."/>
        </authorList>
    </citation>
    <scope>NUCLEOTIDE SEQUENCE [LARGE SCALE GENOMIC DNA]</scope>
    <source>
        <strain evidence="1 2">PFR6</strain>
    </source>
</reference>
<proteinExistence type="predicted"/>
<dbReference type="Proteomes" id="UP001228044">
    <property type="component" value="Unassembled WGS sequence"/>
</dbReference>
<dbReference type="RefSeq" id="WP_290357451.1">
    <property type="nucleotide sequence ID" value="NZ_JAUHHC010000001.1"/>
</dbReference>
<evidence type="ECO:0000313" key="2">
    <source>
        <dbReference type="Proteomes" id="UP001228044"/>
    </source>
</evidence>
<keyword evidence="2" id="KW-1185">Reference proteome</keyword>
<evidence type="ECO:0000313" key="1">
    <source>
        <dbReference type="EMBL" id="MDN3919140.1"/>
    </source>
</evidence>
<name>A0ABT8DQ26_9BURK</name>
<accession>A0ABT8DQ26</accession>
<sequence length="127" mass="13487">MANITLLRRQNALALFQAYAERALAAGAPPKGLEQAFAASLQISPSMWSQIKSARPIGDKLARQIESHGGKPVGWLDEARAGAVAELPNAAERAFMELALAAWRASKSPARKALREQLRGIAGLATG</sequence>
<gene>
    <name evidence="1" type="ORF">QWJ38_02490</name>
</gene>
<dbReference type="EMBL" id="JAUHHC010000001">
    <property type="protein sequence ID" value="MDN3919140.1"/>
    <property type="molecule type" value="Genomic_DNA"/>
</dbReference>
<organism evidence="1 2">
    <name type="scientific">Roseateles violae</name>
    <dbReference type="NCBI Taxonomy" id="3058042"/>
    <lineage>
        <taxon>Bacteria</taxon>
        <taxon>Pseudomonadati</taxon>
        <taxon>Pseudomonadota</taxon>
        <taxon>Betaproteobacteria</taxon>
        <taxon>Burkholderiales</taxon>
        <taxon>Sphaerotilaceae</taxon>
        <taxon>Roseateles</taxon>
    </lineage>
</organism>
<protein>
    <submittedName>
        <fullName evidence="1">Uncharacterized protein</fullName>
    </submittedName>
</protein>
<comment type="caution">
    <text evidence="1">The sequence shown here is derived from an EMBL/GenBank/DDBJ whole genome shotgun (WGS) entry which is preliminary data.</text>
</comment>